<dbReference type="GO" id="GO:0070072">
    <property type="term" value="P:vacuolar proton-transporting V-type ATPase complex assembly"/>
    <property type="evidence" value="ECO:0007669"/>
    <property type="project" value="InterPro"/>
</dbReference>
<evidence type="ECO:0000256" key="1">
    <source>
        <dbReference type="ARBA" id="ARBA00093634"/>
    </source>
</evidence>
<dbReference type="GO" id="GO:0051082">
    <property type="term" value="F:unfolded protein binding"/>
    <property type="evidence" value="ECO:0007669"/>
    <property type="project" value="TreeGrafter"/>
</dbReference>
<comment type="caution">
    <text evidence="2">The sequence shown here is derived from an EMBL/GenBank/DDBJ whole genome shotgun (WGS) entry which is preliminary data.</text>
</comment>
<dbReference type="EMBL" id="BMAO01006093">
    <property type="protein sequence ID" value="GFR05992.1"/>
    <property type="molecule type" value="Genomic_DNA"/>
</dbReference>
<keyword evidence="3" id="KW-1185">Reference proteome</keyword>
<dbReference type="PANTHER" id="PTHR31996">
    <property type="entry name" value="COILED-COIL DOMAIN-CONTAINING PROTEIN 115"/>
    <property type="match status" value="1"/>
</dbReference>
<protein>
    <recommendedName>
        <fullName evidence="1">Vacuolar ATPase assembly protein VMA22</fullName>
    </recommendedName>
</protein>
<proteinExistence type="predicted"/>
<evidence type="ECO:0000313" key="2">
    <source>
        <dbReference type="EMBL" id="GFR05992.1"/>
    </source>
</evidence>
<reference evidence="2" key="1">
    <citation type="submission" date="2020-07" db="EMBL/GenBank/DDBJ databases">
        <title>Multicomponent nature underlies the extraordinary mechanical properties of spider dragline silk.</title>
        <authorList>
            <person name="Kono N."/>
            <person name="Nakamura H."/>
            <person name="Mori M."/>
            <person name="Yoshida Y."/>
            <person name="Ohtoshi R."/>
            <person name="Malay A.D."/>
            <person name="Moran D.A.P."/>
            <person name="Tomita M."/>
            <person name="Numata K."/>
            <person name="Arakawa K."/>
        </authorList>
    </citation>
    <scope>NUCLEOTIDE SEQUENCE</scope>
</reference>
<dbReference type="AlphaFoldDB" id="A0A8X6LF04"/>
<evidence type="ECO:0000313" key="3">
    <source>
        <dbReference type="Proteomes" id="UP000887116"/>
    </source>
</evidence>
<dbReference type="Pfam" id="PF21730">
    <property type="entry name" value="Vma22_CCDC115"/>
    <property type="match status" value="1"/>
</dbReference>
<dbReference type="InterPro" id="IPR040357">
    <property type="entry name" value="Vma22/CCDC115"/>
</dbReference>
<dbReference type="OrthoDB" id="408631at2759"/>
<dbReference type="PANTHER" id="PTHR31996:SF2">
    <property type="entry name" value="COILED-COIL DOMAIN-CONTAINING PROTEIN 115"/>
    <property type="match status" value="1"/>
</dbReference>
<accession>A0A8X6LF04</accession>
<gene>
    <name evidence="2" type="primary">AVEN_187518_1</name>
    <name evidence="2" type="ORF">TNCT_444671</name>
</gene>
<dbReference type="Proteomes" id="UP000887116">
    <property type="component" value="Unassembled WGS sequence"/>
</dbReference>
<name>A0A8X6LF04_TRICU</name>
<organism evidence="2 3">
    <name type="scientific">Trichonephila clavata</name>
    <name type="common">Joro spider</name>
    <name type="synonym">Nephila clavata</name>
    <dbReference type="NCBI Taxonomy" id="2740835"/>
    <lineage>
        <taxon>Eukaryota</taxon>
        <taxon>Metazoa</taxon>
        <taxon>Ecdysozoa</taxon>
        <taxon>Arthropoda</taxon>
        <taxon>Chelicerata</taxon>
        <taxon>Arachnida</taxon>
        <taxon>Araneae</taxon>
        <taxon>Araneomorphae</taxon>
        <taxon>Entelegynae</taxon>
        <taxon>Araneoidea</taxon>
        <taxon>Nephilidae</taxon>
        <taxon>Trichonephila</taxon>
    </lineage>
</organism>
<sequence>MSEPLLDIYETNEIQKSEFHSKFKDVCKEMDELTLAILHTLQSILMERKYLEANLKEGYINMAKSRYLMRGRKIDIHQVDSNSLTSSFRVSSYLDVDDAVQDVTFLNYNPIDNSAQENTRSKLKHRSVNSDDELNEKIQQVSLSDSEEGNDKTYASMKDSISLDYADPLKWFGILVPDSLRTCQSHFKQSLVTAIKITSLQNKLMTLQVKYKDLKLRKKSMQ</sequence>